<evidence type="ECO:0000256" key="1">
    <source>
        <dbReference type="SAM" id="Phobius"/>
    </source>
</evidence>
<keyword evidence="1" id="KW-0812">Transmembrane</keyword>
<dbReference type="EMBL" id="MT631204">
    <property type="protein sequence ID" value="QNO46577.1"/>
    <property type="molecule type" value="Genomic_DNA"/>
</dbReference>
<organism evidence="2">
    <name type="scientific">Candidatus Methanogaster sp. ANME-2c ERB4</name>
    <dbReference type="NCBI Taxonomy" id="2759911"/>
    <lineage>
        <taxon>Archaea</taxon>
        <taxon>Methanobacteriati</taxon>
        <taxon>Methanobacteriota</taxon>
        <taxon>Stenosarchaea group</taxon>
        <taxon>Methanomicrobia</taxon>
        <taxon>Methanosarcinales</taxon>
        <taxon>ANME-2 cluster</taxon>
        <taxon>Candidatus Methanogasteraceae</taxon>
        <taxon>Candidatus Methanogaster</taxon>
    </lineage>
</organism>
<reference evidence="2" key="1">
    <citation type="submission" date="2020-06" db="EMBL/GenBank/DDBJ databases">
        <title>Unique genomic features of the anaerobic methanotrophic archaea.</title>
        <authorList>
            <person name="Chadwick G.L."/>
            <person name="Skennerton C.T."/>
            <person name="Laso-Perez R."/>
            <person name="Leu A.O."/>
            <person name="Speth D.R."/>
            <person name="Yu H."/>
            <person name="Morgan-Lang C."/>
            <person name="Hatzenpichler R."/>
            <person name="Goudeau D."/>
            <person name="Malmstrom R."/>
            <person name="Brazelton W.J."/>
            <person name="Woyke T."/>
            <person name="Hallam S.J."/>
            <person name="Tyson G.W."/>
            <person name="Wegener G."/>
            <person name="Boetius A."/>
            <person name="Orphan V."/>
        </authorList>
    </citation>
    <scope>NUCLEOTIDE SEQUENCE</scope>
</reference>
<evidence type="ECO:0000313" key="2">
    <source>
        <dbReference type="EMBL" id="QNO44396.1"/>
    </source>
</evidence>
<keyword evidence="1" id="KW-1133">Transmembrane helix</keyword>
<sequence length="121" mass="13767">MDIYIVGCALFLKFCVAQTNHTYLYSISEPTKIHKRIENARAELLLFREENHPCGHTTIEPLMFQWPINAIALGVYPLAIANFLSARATFLLLISYISMTNALKLNSSLYNTTHNNWSICS</sequence>
<proteinExistence type="predicted"/>
<keyword evidence="1" id="KW-0472">Membrane</keyword>
<dbReference type="EMBL" id="MT631021">
    <property type="protein sequence ID" value="QNO44828.1"/>
    <property type="molecule type" value="Genomic_DNA"/>
</dbReference>
<dbReference type="AlphaFoldDB" id="A0A7G9Y8R2"/>
<feature type="transmembrane region" description="Helical" evidence="1">
    <location>
        <begin position="70"/>
        <end position="94"/>
    </location>
</feature>
<gene>
    <name evidence="3" type="ORF">AKKIKKOJ_00001</name>
    <name evidence="4" type="ORF">DOHMCPNA_00001</name>
    <name evidence="2" type="ORF">NONIOKLP_00003</name>
</gene>
<dbReference type="EMBL" id="MT630963">
    <property type="protein sequence ID" value="QNO44396.1"/>
    <property type="molecule type" value="Genomic_DNA"/>
</dbReference>
<name>A0A7G9Y8R2_9EURY</name>
<accession>A0A7G9Y8R2</accession>
<evidence type="ECO:0000313" key="3">
    <source>
        <dbReference type="EMBL" id="QNO44828.1"/>
    </source>
</evidence>
<protein>
    <submittedName>
        <fullName evidence="2">Uncharacterized protein</fullName>
    </submittedName>
</protein>
<evidence type="ECO:0000313" key="4">
    <source>
        <dbReference type="EMBL" id="QNO46577.1"/>
    </source>
</evidence>